<name>A0ABR9TMT7_9FLAO</name>
<dbReference type="InterPro" id="IPR000014">
    <property type="entry name" value="PAS"/>
</dbReference>
<dbReference type="EMBL" id="PRDM01000003">
    <property type="protein sequence ID" value="MBE8726364.1"/>
    <property type="molecule type" value="Genomic_DNA"/>
</dbReference>
<dbReference type="SUPFAM" id="SSF55785">
    <property type="entry name" value="PYP-like sensor domain (PAS domain)"/>
    <property type="match status" value="1"/>
</dbReference>
<organism evidence="2 3">
    <name type="scientific">Flavobacterium hungaricum</name>
    <dbReference type="NCBI Taxonomy" id="2082725"/>
    <lineage>
        <taxon>Bacteria</taxon>
        <taxon>Pseudomonadati</taxon>
        <taxon>Bacteroidota</taxon>
        <taxon>Flavobacteriia</taxon>
        <taxon>Flavobacteriales</taxon>
        <taxon>Flavobacteriaceae</taxon>
        <taxon>Flavobacterium</taxon>
    </lineage>
</organism>
<dbReference type="Proteomes" id="UP000640614">
    <property type="component" value="Unassembled WGS sequence"/>
</dbReference>
<sequence length="86" mass="9517">MITPYASIAADSNITNEELIAKLHPEDLSIRKKAHTDAEYTGIIHCKARIVNSDQSVKWIKINGRIIKDENGTPATIIGIVQDIHP</sequence>
<dbReference type="CDD" id="cd00130">
    <property type="entry name" value="PAS"/>
    <property type="match status" value="1"/>
</dbReference>
<comment type="caution">
    <text evidence="2">The sequence shown here is derived from an EMBL/GenBank/DDBJ whole genome shotgun (WGS) entry which is preliminary data.</text>
</comment>
<dbReference type="Gene3D" id="3.30.450.20">
    <property type="entry name" value="PAS domain"/>
    <property type="match status" value="1"/>
</dbReference>
<dbReference type="RefSeq" id="WP_194139547.1">
    <property type="nucleotide sequence ID" value="NZ_PRDM01000003.1"/>
</dbReference>
<keyword evidence="3" id="KW-1185">Reference proteome</keyword>
<dbReference type="InterPro" id="IPR000700">
    <property type="entry name" value="PAS-assoc_C"/>
</dbReference>
<dbReference type="PROSITE" id="PS50113">
    <property type="entry name" value="PAC"/>
    <property type="match status" value="1"/>
</dbReference>
<dbReference type="InterPro" id="IPR013655">
    <property type="entry name" value="PAS_fold_3"/>
</dbReference>
<protein>
    <recommendedName>
        <fullName evidence="1">PAC domain-containing protein</fullName>
    </recommendedName>
</protein>
<reference evidence="2 3" key="1">
    <citation type="submission" date="2018-07" db="EMBL/GenBank/DDBJ databases">
        <title>Genome assembly of strain KB82.</title>
        <authorList>
            <person name="Kukolya J."/>
            <person name="Horvath B."/>
            <person name="Nagy I."/>
            <person name="Toth A."/>
        </authorList>
    </citation>
    <scope>NUCLEOTIDE SEQUENCE [LARGE SCALE GENOMIC DNA]</scope>
    <source>
        <strain evidence="2 3">Kb82</strain>
    </source>
</reference>
<dbReference type="InterPro" id="IPR035965">
    <property type="entry name" value="PAS-like_dom_sf"/>
</dbReference>
<evidence type="ECO:0000313" key="3">
    <source>
        <dbReference type="Proteomes" id="UP000640614"/>
    </source>
</evidence>
<evidence type="ECO:0000259" key="1">
    <source>
        <dbReference type="PROSITE" id="PS50113"/>
    </source>
</evidence>
<gene>
    <name evidence="2" type="ORF">C4F50_15640</name>
</gene>
<dbReference type="Pfam" id="PF08447">
    <property type="entry name" value="PAS_3"/>
    <property type="match status" value="1"/>
</dbReference>
<evidence type="ECO:0000313" key="2">
    <source>
        <dbReference type="EMBL" id="MBE8726364.1"/>
    </source>
</evidence>
<proteinExistence type="predicted"/>
<accession>A0ABR9TMT7</accession>
<feature type="domain" description="PAC" evidence="1">
    <location>
        <begin position="44"/>
        <end position="86"/>
    </location>
</feature>